<protein>
    <recommendedName>
        <fullName evidence="4">FAS1 domain-containing protein</fullName>
    </recommendedName>
</protein>
<reference evidence="3" key="1">
    <citation type="submission" date="2013-01" db="EMBL/GenBank/DDBJ databases">
        <title>Draft Genome Sequence of a Mulberry Tree, Morus notabilis C.K. Schneid.</title>
        <authorList>
            <person name="He N."/>
            <person name="Zhao S."/>
        </authorList>
    </citation>
    <scope>NUCLEOTIDE SEQUENCE</scope>
</reference>
<keyword evidence="1" id="KW-0732">Signal</keyword>
<evidence type="ECO:0000313" key="3">
    <source>
        <dbReference type="Proteomes" id="UP000030645"/>
    </source>
</evidence>
<keyword evidence="3" id="KW-1185">Reference proteome</keyword>
<dbReference type="AlphaFoldDB" id="W9S580"/>
<organism evidence="2 3">
    <name type="scientific">Morus notabilis</name>
    <dbReference type="NCBI Taxonomy" id="981085"/>
    <lineage>
        <taxon>Eukaryota</taxon>
        <taxon>Viridiplantae</taxon>
        <taxon>Streptophyta</taxon>
        <taxon>Embryophyta</taxon>
        <taxon>Tracheophyta</taxon>
        <taxon>Spermatophyta</taxon>
        <taxon>Magnoliopsida</taxon>
        <taxon>eudicotyledons</taxon>
        <taxon>Gunneridae</taxon>
        <taxon>Pentapetalae</taxon>
        <taxon>rosids</taxon>
        <taxon>fabids</taxon>
        <taxon>Rosales</taxon>
        <taxon>Moraceae</taxon>
        <taxon>Moreae</taxon>
        <taxon>Morus</taxon>
    </lineage>
</organism>
<dbReference type="PANTHER" id="PTHR37180">
    <property type="entry name" value="PRECURSOR OF CEP14"/>
    <property type="match status" value="1"/>
</dbReference>
<dbReference type="eggNOG" id="ENOG502S78T">
    <property type="taxonomic scope" value="Eukaryota"/>
</dbReference>
<feature type="chain" id="PRO_5004931823" description="FAS1 domain-containing protein" evidence="1">
    <location>
        <begin position="26"/>
        <end position="101"/>
    </location>
</feature>
<feature type="signal peptide" evidence="1">
    <location>
        <begin position="1"/>
        <end position="25"/>
    </location>
</feature>
<name>W9S580_9ROSA</name>
<proteinExistence type="predicted"/>
<dbReference type="OrthoDB" id="1915362at2759"/>
<sequence length="101" mass="10833">MARSSALALVVLMVLLVSFVTSSEGRNKFVVLKPKDNKNLDRIMGSSDKSMFLSALPKGRVPSSAPTKKGHADVVNQKLIARHLIAVDRSLRSVPSPGVGH</sequence>
<dbReference type="PANTHER" id="PTHR37180:SF2">
    <property type="entry name" value="PRECURSOR OF CEP14"/>
    <property type="match status" value="1"/>
</dbReference>
<evidence type="ECO:0008006" key="4">
    <source>
        <dbReference type="Google" id="ProtNLM"/>
    </source>
</evidence>
<dbReference type="GO" id="GO:0006995">
    <property type="term" value="P:cellular response to nitrogen starvation"/>
    <property type="evidence" value="ECO:0007669"/>
    <property type="project" value="InterPro"/>
</dbReference>
<evidence type="ECO:0000256" key="1">
    <source>
        <dbReference type="SAM" id="SignalP"/>
    </source>
</evidence>
<accession>W9S580</accession>
<dbReference type="Proteomes" id="UP000030645">
    <property type="component" value="Unassembled WGS sequence"/>
</dbReference>
<dbReference type="GO" id="GO:0006970">
    <property type="term" value="P:response to osmotic stress"/>
    <property type="evidence" value="ECO:0007669"/>
    <property type="project" value="InterPro"/>
</dbReference>
<dbReference type="KEGG" id="mnt:21388329"/>
<evidence type="ECO:0000313" key="2">
    <source>
        <dbReference type="EMBL" id="EXC10941.1"/>
    </source>
</evidence>
<dbReference type="InterPro" id="IPR038930">
    <property type="entry name" value="CEP13/CEP14"/>
</dbReference>
<gene>
    <name evidence="2" type="ORF">L484_004840</name>
</gene>
<dbReference type="EMBL" id="KE345664">
    <property type="protein sequence ID" value="EXC10941.1"/>
    <property type="molecule type" value="Genomic_DNA"/>
</dbReference>